<dbReference type="STRING" id="3750.A0A498JPM5"/>
<dbReference type="CDD" id="cd10017">
    <property type="entry name" value="B3_DNA"/>
    <property type="match status" value="1"/>
</dbReference>
<keyword evidence="3" id="KW-0238">DNA-binding</keyword>
<dbReference type="Pfam" id="PF03754">
    <property type="entry name" value="At2g31720-like"/>
    <property type="match status" value="2"/>
</dbReference>
<dbReference type="EMBL" id="RDQH01000333">
    <property type="protein sequence ID" value="RXH95221.1"/>
    <property type="molecule type" value="Genomic_DNA"/>
</dbReference>
<evidence type="ECO:0000256" key="2">
    <source>
        <dbReference type="ARBA" id="ARBA00023015"/>
    </source>
</evidence>
<feature type="compositionally biased region" description="Basic and acidic residues" evidence="6">
    <location>
        <begin position="566"/>
        <end position="576"/>
    </location>
</feature>
<dbReference type="PANTHER" id="PTHR31541:SF25">
    <property type="entry name" value="GAMMA-GLIADIN B"/>
    <property type="match status" value="1"/>
</dbReference>
<feature type="compositionally biased region" description="Basic residues" evidence="6">
    <location>
        <begin position="309"/>
        <end position="324"/>
    </location>
</feature>
<keyword evidence="2" id="KW-0805">Transcription regulation</keyword>
<feature type="compositionally biased region" description="Basic and acidic residues" evidence="6">
    <location>
        <begin position="269"/>
        <end position="285"/>
    </location>
</feature>
<keyword evidence="8" id="KW-1185">Reference proteome</keyword>
<comment type="subcellular location">
    <subcellularLocation>
        <location evidence="1">Nucleus</location>
    </subcellularLocation>
</comment>
<evidence type="ECO:0000256" key="3">
    <source>
        <dbReference type="ARBA" id="ARBA00023125"/>
    </source>
</evidence>
<dbReference type="Gene3D" id="2.40.330.10">
    <property type="entry name" value="DNA-binding pseudobarrel domain"/>
    <property type="match status" value="2"/>
</dbReference>
<dbReference type="GO" id="GO:0005634">
    <property type="term" value="C:nucleus"/>
    <property type="evidence" value="ECO:0007669"/>
    <property type="project" value="UniProtKB-SubCell"/>
</dbReference>
<evidence type="ECO:0000256" key="1">
    <source>
        <dbReference type="ARBA" id="ARBA00004123"/>
    </source>
</evidence>
<feature type="compositionally biased region" description="Basic and acidic residues" evidence="6">
    <location>
        <begin position="480"/>
        <end position="501"/>
    </location>
</feature>
<evidence type="ECO:0000256" key="4">
    <source>
        <dbReference type="ARBA" id="ARBA00023163"/>
    </source>
</evidence>
<sequence length="576" mass="64351">MQKMSLKNNTKKGVDTMNIALKKKELITPSASLGYHDLPEEFKREIERLNGTKVELVIEKQLTKTDISSSTNRMSMPLNQLISISFLEDEDKEMLENCKTMTVQLIDPGLVQGDINLRRLVMGKEKKPGSAIFVLRTQWGDVARKNKLKAGDVVQVGRFSSCHTLLYIKLNLLQSLREEKEEDKMARLLSEKYFNGLTEWPQNFTRLDWLVRIAEVEVEIMQQKRETLMREGALKKPMLVEPPKKQRSPPIDSTRTDHSLKRKWSSNRINDDRAPKKQRSCDGPKLKASAMESSRRETNAIGRGDVGWKKRKVMPKNNVKKAKGSTKNSPKKKEPIGSPSTPPKYHDLPDEFKREIARLEGTRLGLVIQKRITMTDISPGENRLSMPEAQIVSMDFLEAKEKELLEGQQTMKVQLIDPGLVKGDINLRLWHMKSSKLYVLRTQWGAVAQRNKLKPGQLVQVWSFRVNGALHLALVLVKESGGKGDRKESDGSDSGGRRIAVEGETSGGSGGGTEIMEEKKDENNGNASAASTVINGSDHESPNPGGDYACPNPGGGHASPNPSGSSKEDADVERKL</sequence>
<protein>
    <recommendedName>
        <fullName evidence="9">TF-B3 domain-containing protein</fullName>
    </recommendedName>
</protein>
<keyword evidence="5" id="KW-0539">Nucleus</keyword>
<evidence type="ECO:0008006" key="9">
    <source>
        <dbReference type="Google" id="ProtNLM"/>
    </source>
</evidence>
<feature type="region of interest" description="Disordered" evidence="6">
    <location>
        <begin position="480"/>
        <end position="576"/>
    </location>
</feature>
<dbReference type="InterPro" id="IPR015300">
    <property type="entry name" value="DNA-bd_pseudobarrel_sf"/>
</dbReference>
<feature type="region of interest" description="Disordered" evidence="6">
    <location>
        <begin position="232"/>
        <end position="348"/>
    </location>
</feature>
<comment type="caution">
    <text evidence="7">The sequence shown here is derived from an EMBL/GenBank/DDBJ whole genome shotgun (WGS) entry which is preliminary data.</text>
</comment>
<feature type="compositionally biased region" description="Polar residues" evidence="6">
    <location>
        <begin position="524"/>
        <end position="535"/>
    </location>
</feature>
<evidence type="ECO:0000313" key="8">
    <source>
        <dbReference type="Proteomes" id="UP000290289"/>
    </source>
</evidence>
<organism evidence="7 8">
    <name type="scientific">Malus domestica</name>
    <name type="common">Apple</name>
    <name type="synonym">Pyrus malus</name>
    <dbReference type="NCBI Taxonomy" id="3750"/>
    <lineage>
        <taxon>Eukaryota</taxon>
        <taxon>Viridiplantae</taxon>
        <taxon>Streptophyta</taxon>
        <taxon>Embryophyta</taxon>
        <taxon>Tracheophyta</taxon>
        <taxon>Spermatophyta</taxon>
        <taxon>Magnoliopsida</taxon>
        <taxon>eudicotyledons</taxon>
        <taxon>Gunneridae</taxon>
        <taxon>Pentapetalae</taxon>
        <taxon>rosids</taxon>
        <taxon>fabids</taxon>
        <taxon>Rosales</taxon>
        <taxon>Rosaceae</taxon>
        <taxon>Amygdaloideae</taxon>
        <taxon>Maleae</taxon>
        <taxon>Malus</taxon>
    </lineage>
</organism>
<proteinExistence type="predicted"/>
<keyword evidence="4" id="KW-0804">Transcription</keyword>
<evidence type="ECO:0000256" key="5">
    <source>
        <dbReference type="ARBA" id="ARBA00023242"/>
    </source>
</evidence>
<dbReference type="PANTHER" id="PTHR31541">
    <property type="entry name" value="B3 DOMAIN PLANT PROTEIN-RELATED"/>
    <property type="match status" value="1"/>
</dbReference>
<evidence type="ECO:0000313" key="7">
    <source>
        <dbReference type="EMBL" id="RXH95221.1"/>
    </source>
</evidence>
<dbReference type="SUPFAM" id="SSF101936">
    <property type="entry name" value="DNA-binding pseudobarrel domain"/>
    <property type="match status" value="2"/>
</dbReference>
<dbReference type="InterPro" id="IPR005508">
    <property type="entry name" value="At2g31720-like"/>
</dbReference>
<dbReference type="AlphaFoldDB" id="A0A498JPM5"/>
<gene>
    <name evidence="7" type="ORF">DVH24_024905</name>
</gene>
<name>A0A498JPM5_MALDO</name>
<reference evidence="7 8" key="1">
    <citation type="submission" date="2018-10" db="EMBL/GenBank/DDBJ databases">
        <title>A high-quality apple genome assembly.</title>
        <authorList>
            <person name="Hu J."/>
        </authorList>
    </citation>
    <scope>NUCLEOTIDE SEQUENCE [LARGE SCALE GENOMIC DNA]</scope>
    <source>
        <strain evidence="8">cv. HFTH1</strain>
        <tissue evidence="7">Young leaf</tissue>
    </source>
</reference>
<dbReference type="GO" id="GO:0003677">
    <property type="term" value="F:DNA binding"/>
    <property type="evidence" value="ECO:0007669"/>
    <property type="project" value="UniProtKB-KW"/>
</dbReference>
<accession>A0A498JPM5</accession>
<dbReference type="InterPro" id="IPR003340">
    <property type="entry name" value="B3_DNA-bd"/>
</dbReference>
<evidence type="ECO:0000256" key="6">
    <source>
        <dbReference type="SAM" id="MobiDB-lite"/>
    </source>
</evidence>
<dbReference type="Proteomes" id="UP000290289">
    <property type="component" value="Chromosome 7"/>
</dbReference>